<feature type="compositionally biased region" description="Polar residues" evidence="1">
    <location>
        <begin position="152"/>
        <end position="181"/>
    </location>
</feature>
<evidence type="ECO:0000313" key="3">
    <source>
        <dbReference type="Proteomes" id="UP000193986"/>
    </source>
</evidence>
<protein>
    <submittedName>
        <fullName evidence="2">Uncharacterized protein</fullName>
    </submittedName>
</protein>
<evidence type="ECO:0000256" key="1">
    <source>
        <dbReference type="SAM" id="MobiDB-lite"/>
    </source>
</evidence>
<feature type="region of interest" description="Disordered" evidence="1">
    <location>
        <begin position="1"/>
        <end position="255"/>
    </location>
</feature>
<dbReference type="Proteomes" id="UP000193986">
    <property type="component" value="Unassembled WGS sequence"/>
</dbReference>
<feature type="compositionally biased region" description="Polar residues" evidence="1">
    <location>
        <begin position="235"/>
        <end position="245"/>
    </location>
</feature>
<feature type="compositionally biased region" description="Polar residues" evidence="1">
    <location>
        <begin position="95"/>
        <end position="106"/>
    </location>
</feature>
<feature type="compositionally biased region" description="Basic and acidic residues" evidence="1">
    <location>
        <begin position="113"/>
        <end position="151"/>
    </location>
</feature>
<name>A0A1Y2B9B5_9TREE</name>
<feature type="compositionally biased region" description="Polar residues" evidence="1">
    <location>
        <begin position="192"/>
        <end position="223"/>
    </location>
</feature>
<reference evidence="2 3" key="1">
    <citation type="submission" date="2016-07" db="EMBL/GenBank/DDBJ databases">
        <title>Pervasive Adenine N6-methylation of Active Genes in Fungi.</title>
        <authorList>
            <consortium name="DOE Joint Genome Institute"/>
            <person name="Mondo S.J."/>
            <person name="Dannebaum R.O."/>
            <person name="Kuo R.C."/>
            <person name="Labutti K."/>
            <person name="Haridas S."/>
            <person name="Kuo A."/>
            <person name="Salamov A."/>
            <person name="Ahrendt S.R."/>
            <person name="Lipzen A."/>
            <person name="Sullivan W."/>
            <person name="Andreopoulos W.B."/>
            <person name="Clum A."/>
            <person name="Lindquist E."/>
            <person name="Daum C."/>
            <person name="Ramamoorthy G.K."/>
            <person name="Gryganskyi A."/>
            <person name="Culley D."/>
            <person name="Magnuson J.K."/>
            <person name="James T.Y."/>
            <person name="O'Malley M.A."/>
            <person name="Stajich J.E."/>
            <person name="Spatafora J.W."/>
            <person name="Visel A."/>
            <person name="Grigoriev I.V."/>
        </authorList>
    </citation>
    <scope>NUCLEOTIDE SEQUENCE [LARGE SCALE GENOMIC DNA]</scope>
    <source>
        <strain evidence="2 3">68-887.2</strain>
    </source>
</reference>
<feature type="compositionally biased region" description="Polar residues" evidence="1">
    <location>
        <begin position="59"/>
        <end position="69"/>
    </location>
</feature>
<feature type="compositionally biased region" description="Polar residues" evidence="1">
    <location>
        <begin position="1"/>
        <end position="11"/>
    </location>
</feature>
<keyword evidence="3" id="KW-1185">Reference proteome</keyword>
<proteinExistence type="predicted"/>
<feature type="compositionally biased region" description="Polar residues" evidence="1">
    <location>
        <begin position="285"/>
        <end position="299"/>
    </location>
</feature>
<accession>A0A1Y2B9B5</accession>
<dbReference type="EMBL" id="MCFC01000015">
    <property type="protein sequence ID" value="ORY31413.1"/>
    <property type="molecule type" value="Genomic_DNA"/>
</dbReference>
<sequence length="498" mass="55144">MSYSSYQNQHLQPAWDNAPPMPAQNLPRHPGGQFPPRFPHDYHPRAPPRSSFQFDPRFQPSTSVPNPSVRSDDIKVLVEEDDGGWERGYPAHQQVHPSKQSPNQMTKPVHQMPPDDVHHDHAHPLEHSKTDERNARLDKVKQSVPMDHDMENSQSSHFESAVNQNSKVVESQHSDFIQASQAVDHAPESPASAATQDPQNTPSSINVSASSTRVDSANLSSPHANLASDSHDKTTMPNGSNTYRQSPLVEVPTWRGPVPGSFQRAIAEVDCDSNRVVVPHPRQWGASSLPQAASVSQNPIGGDHRSENHVVDSITSPASRQGDWDHNARLQNWADSVQTLSPPEAVDPPSTVLRTPSPPDRPDSVPLAPRPVTAYVSEDEESIPLDPGSQTKDDDQSPKSPAVLSVSAEVNGQEITLDKEVDEQSPERTGVLRRNRFERNSSIRSSSQFHAHRGGAFRGPRQNRLADDRGAYYKRPPHPIYHPKFADRRLLIPLLNPQ</sequence>
<evidence type="ECO:0000313" key="2">
    <source>
        <dbReference type="EMBL" id="ORY31413.1"/>
    </source>
</evidence>
<feature type="compositionally biased region" description="Polar residues" evidence="1">
    <location>
        <begin position="329"/>
        <end position="341"/>
    </location>
</feature>
<comment type="caution">
    <text evidence="2">The sequence shown here is derived from an EMBL/GenBank/DDBJ whole genome shotgun (WGS) entry which is preliminary data.</text>
</comment>
<organism evidence="2 3">
    <name type="scientific">Naematelia encephala</name>
    <dbReference type="NCBI Taxonomy" id="71784"/>
    <lineage>
        <taxon>Eukaryota</taxon>
        <taxon>Fungi</taxon>
        <taxon>Dikarya</taxon>
        <taxon>Basidiomycota</taxon>
        <taxon>Agaricomycotina</taxon>
        <taxon>Tremellomycetes</taxon>
        <taxon>Tremellales</taxon>
        <taxon>Naemateliaceae</taxon>
        <taxon>Naematelia</taxon>
    </lineage>
</organism>
<dbReference type="AlphaFoldDB" id="A0A1Y2B9B5"/>
<gene>
    <name evidence="2" type="ORF">BCR39DRAFT_92165</name>
</gene>
<feature type="region of interest" description="Disordered" evidence="1">
    <location>
        <begin position="282"/>
        <end position="480"/>
    </location>
</feature>
<dbReference type="InParanoid" id="A0A1Y2B9B5"/>